<feature type="signal peptide" evidence="2">
    <location>
        <begin position="1"/>
        <end position="23"/>
    </location>
</feature>
<evidence type="ECO:0000313" key="5">
    <source>
        <dbReference type="Proteomes" id="UP001500604"/>
    </source>
</evidence>
<dbReference type="PIRSF" id="PIRSF002741">
    <property type="entry name" value="MppA"/>
    <property type="match status" value="1"/>
</dbReference>
<proteinExistence type="predicted"/>
<gene>
    <name evidence="4" type="ORF">GCM10023116_11410</name>
</gene>
<accession>A0ABP8UYZ9</accession>
<evidence type="ECO:0000313" key="4">
    <source>
        <dbReference type="EMBL" id="GAA4648867.1"/>
    </source>
</evidence>
<dbReference type="InterPro" id="IPR039424">
    <property type="entry name" value="SBP_5"/>
</dbReference>
<dbReference type="CDD" id="cd08497">
    <property type="entry name" value="MbnE-like"/>
    <property type="match status" value="1"/>
</dbReference>
<comment type="caution">
    <text evidence="4">The sequence shown here is derived from an EMBL/GenBank/DDBJ whole genome shotgun (WGS) entry which is preliminary data.</text>
</comment>
<evidence type="ECO:0000256" key="2">
    <source>
        <dbReference type="SAM" id="SignalP"/>
    </source>
</evidence>
<keyword evidence="1 2" id="KW-0732">Signal</keyword>
<dbReference type="SUPFAM" id="SSF53850">
    <property type="entry name" value="Periplasmic binding protein-like II"/>
    <property type="match status" value="1"/>
</dbReference>
<evidence type="ECO:0000256" key="1">
    <source>
        <dbReference type="ARBA" id="ARBA00022729"/>
    </source>
</evidence>
<reference evidence="5" key="1">
    <citation type="journal article" date="2019" name="Int. J. Syst. Evol. Microbiol.">
        <title>The Global Catalogue of Microorganisms (GCM) 10K type strain sequencing project: providing services to taxonomists for standard genome sequencing and annotation.</title>
        <authorList>
            <consortium name="The Broad Institute Genomics Platform"/>
            <consortium name="The Broad Institute Genome Sequencing Center for Infectious Disease"/>
            <person name="Wu L."/>
            <person name="Ma J."/>
        </authorList>
    </citation>
    <scope>NUCLEOTIDE SEQUENCE [LARGE SCALE GENOMIC DNA]</scope>
    <source>
        <strain evidence="5">JCM 17805</strain>
    </source>
</reference>
<dbReference type="InterPro" id="IPR000914">
    <property type="entry name" value="SBP_5_dom"/>
</dbReference>
<dbReference type="Gene3D" id="3.10.105.10">
    <property type="entry name" value="Dipeptide-binding Protein, Domain 3"/>
    <property type="match status" value="1"/>
</dbReference>
<dbReference type="PANTHER" id="PTHR30290">
    <property type="entry name" value="PERIPLASMIC BINDING COMPONENT OF ABC TRANSPORTER"/>
    <property type="match status" value="1"/>
</dbReference>
<name>A0ABP8UYZ9_9GAMM</name>
<keyword evidence="5" id="KW-1185">Reference proteome</keyword>
<dbReference type="EMBL" id="BAABFL010000112">
    <property type="protein sequence ID" value="GAA4648867.1"/>
    <property type="molecule type" value="Genomic_DNA"/>
</dbReference>
<dbReference type="Pfam" id="PF00496">
    <property type="entry name" value="SBP_bac_5"/>
    <property type="match status" value="1"/>
</dbReference>
<feature type="domain" description="Solute-binding protein family 5" evidence="3">
    <location>
        <begin position="110"/>
        <end position="488"/>
    </location>
</feature>
<dbReference type="InterPro" id="IPR030678">
    <property type="entry name" value="Peptide/Ni-bd"/>
</dbReference>
<sequence length="599" mass="68583">MLPNRYHITISAILLAATAPLSAETTISHGIALHGHPKYPANYAHLDYVNPDAPKGGTLHLNATGTFDSFNPFILKGKEAFGSLFLHDTLLNRTVDEPLSKYGVIVSRIERPDDNRWVAFTLNPKARFQDGAPITAADIVFSFKTLLEKGSPFWRQFYTDVDSVNATSPDRVLFTFKTGHNRELPFILGQMPVLAEHWWRHRDFSHSGLQPPVGSGPYRIADFQPGRYVVYERVKDYWAADHPFNRGRYNFDRVRVDYFRDQIVALEAFNNGSIDIRIEENPRHWLQGYNKKMLLSGDIVREKHRNQNPQTLSLVFNARKPLLKDRPLREAITWLLEPDWMINHLLHDEFNRALSLFAGTDLSLPGMPGPEEKALLTPYQDALPKNLFTTPWHPAPASQSSRQRLTYAHQILQTAGYRIDNNQLTTPLGESVHLELLLHQPELERLFQGQRKRLTEAGILLNIRTIDSALYLNRVRQYDYDVIVHTFRHTPSPGTEQCNFWHSGVVNIPGSLNMAAINNPAVDALCTSIPQAVSRAALKASLNAMERTILWQYQVIPLFYMPDWHIAYHARLRHPDTLPGYGIDLTTWWLRTSEDQRLD</sequence>
<dbReference type="RefSeq" id="WP_345194594.1">
    <property type="nucleotide sequence ID" value="NZ_BAABFL010000112.1"/>
</dbReference>
<dbReference type="PANTHER" id="PTHR30290:SF64">
    <property type="entry name" value="ABC TRANSPORTER PERIPLASMIC BINDING PROTEIN"/>
    <property type="match status" value="1"/>
</dbReference>
<organism evidence="4 5">
    <name type="scientific">Kistimonas scapharcae</name>
    <dbReference type="NCBI Taxonomy" id="1036133"/>
    <lineage>
        <taxon>Bacteria</taxon>
        <taxon>Pseudomonadati</taxon>
        <taxon>Pseudomonadota</taxon>
        <taxon>Gammaproteobacteria</taxon>
        <taxon>Oceanospirillales</taxon>
        <taxon>Endozoicomonadaceae</taxon>
        <taxon>Kistimonas</taxon>
    </lineage>
</organism>
<feature type="chain" id="PRO_5046377709" evidence="2">
    <location>
        <begin position="24"/>
        <end position="599"/>
    </location>
</feature>
<dbReference type="Gene3D" id="3.40.190.10">
    <property type="entry name" value="Periplasmic binding protein-like II"/>
    <property type="match status" value="1"/>
</dbReference>
<protein>
    <submittedName>
        <fullName evidence="4">Extracellular solute-binding protein</fullName>
    </submittedName>
</protein>
<dbReference type="Proteomes" id="UP001500604">
    <property type="component" value="Unassembled WGS sequence"/>
</dbReference>
<evidence type="ECO:0000259" key="3">
    <source>
        <dbReference type="Pfam" id="PF00496"/>
    </source>
</evidence>